<dbReference type="GO" id="GO:0070012">
    <property type="term" value="F:oligopeptidase activity"/>
    <property type="evidence" value="ECO:0007669"/>
    <property type="project" value="TreeGrafter"/>
</dbReference>
<dbReference type="InterPro" id="IPR002470">
    <property type="entry name" value="Peptidase_S9A"/>
</dbReference>
<dbReference type="Pfam" id="PF02897">
    <property type="entry name" value="Peptidase_S9_N"/>
    <property type="match status" value="1"/>
</dbReference>
<feature type="region of interest" description="Disordered" evidence="8">
    <location>
        <begin position="63"/>
        <end position="82"/>
    </location>
</feature>
<reference evidence="11" key="1">
    <citation type="submission" date="2022-01" db="EMBL/GenBank/DDBJ databases">
        <authorList>
            <person name="King R."/>
        </authorList>
    </citation>
    <scope>NUCLEOTIDE SEQUENCE</scope>
</reference>
<dbReference type="InterPro" id="IPR023302">
    <property type="entry name" value="Pept_S9A_N"/>
</dbReference>
<dbReference type="PROSITE" id="PS00708">
    <property type="entry name" value="PRO_ENDOPEP_SER"/>
    <property type="match status" value="1"/>
</dbReference>
<dbReference type="SUPFAM" id="SSF50993">
    <property type="entry name" value="Peptidase/esterase 'gauge' domain"/>
    <property type="match status" value="1"/>
</dbReference>
<evidence type="ECO:0000256" key="3">
    <source>
        <dbReference type="ARBA" id="ARBA00016310"/>
    </source>
</evidence>
<dbReference type="InterPro" id="IPR051167">
    <property type="entry name" value="Prolyl_oligopep/macrocyclase"/>
</dbReference>
<comment type="similarity">
    <text evidence="2 7">Belongs to the peptidase S9A family.</text>
</comment>
<dbReference type="Proteomes" id="UP001153712">
    <property type="component" value="Chromosome 10"/>
</dbReference>
<comment type="catalytic activity">
    <reaction evidence="1">
        <text>Hydrolysis of Pro-|-Xaa &gt;&gt; Ala-|-Xaa in oligopeptides.</text>
        <dbReference type="EC" id="3.4.21.26"/>
    </reaction>
</comment>
<dbReference type="EMBL" id="OU900103">
    <property type="protein sequence ID" value="CAG9855150.1"/>
    <property type="molecule type" value="Genomic_DNA"/>
</dbReference>
<dbReference type="InterPro" id="IPR029058">
    <property type="entry name" value="AB_hydrolase_fold"/>
</dbReference>
<feature type="region of interest" description="Disordered" evidence="8">
    <location>
        <begin position="1"/>
        <end position="28"/>
    </location>
</feature>
<protein>
    <recommendedName>
        <fullName evidence="3 7">Prolyl endopeptidase</fullName>
        <ecNumber evidence="7">3.4.21.-</ecNumber>
    </recommendedName>
</protein>
<name>A0A9N9XIG4_PHYSR</name>
<keyword evidence="4 7" id="KW-0645">Protease</keyword>
<dbReference type="GO" id="GO:0005829">
    <property type="term" value="C:cytosol"/>
    <property type="evidence" value="ECO:0007669"/>
    <property type="project" value="TreeGrafter"/>
</dbReference>
<dbReference type="Pfam" id="PF00326">
    <property type="entry name" value="Peptidase_S9"/>
    <property type="match status" value="1"/>
</dbReference>
<keyword evidence="5 7" id="KW-0378">Hydrolase</keyword>
<dbReference type="AlphaFoldDB" id="A0A9N9XIG4"/>
<dbReference type="SUPFAM" id="SSF53474">
    <property type="entry name" value="alpha/beta-Hydrolases"/>
    <property type="match status" value="1"/>
</dbReference>
<evidence type="ECO:0000313" key="11">
    <source>
        <dbReference type="EMBL" id="CAG9855150.1"/>
    </source>
</evidence>
<dbReference type="PRINTS" id="PR00862">
    <property type="entry name" value="PROLIGOPTASE"/>
</dbReference>
<dbReference type="Gene3D" id="3.40.50.1820">
    <property type="entry name" value="alpha/beta hydrolase"/>
    <property type="match status" value="1"/>
</dbReference>
<dbReference type="EC" id="3.4.21.-" evidence="7"/>
<keyword evidence="6 7" id="KW-0720">Serine protease</keyword>
<feature type="domain" description="Peptidase S9A N-terminal" evidence="10">
    <location>
        <begin position="136"/>
        <end position="543"/>
    </location>
</feature>
<dbReference type="InterPro" id="IPR002471">
    <property type="entry name" value="Pept_S9_AS"/>
</dbReference>
<evidence type="ECO:0000256" key="7">
    <source>
        <dbReference type="RuleBase" id="RU368024"/>
    </source>
</evidence>
<evidence type="ECO:0000256" key="5">
    <source>
        <dbReference type="ARBA" id="ARBA00022801"/>
    </source>
</evidence>
<keyword evidence="12" id="KW-1185">Reference proteome</keyword>
<evidence type="ECO:0000259" key="9">
    <source>
        <dbReference type="Pfam" id="PF00326"/>
    </source>
</evidence>
<sequence>MTSTSFNIGFGEKKNSSRVLKPPGGGHSDIFGIADNAEMMTPSKKHIGPPTTIKSCFVHDEPDNTKKQNNGHNGNGNVYITPDENIQPDIVIEAEKKKIATPEQPRRVKVPPGGFSTPLWKYLVHLFKRNMSFKYPDASRDESVKDNYFGTEITDPYRWLEDPDSEETQAYVNAQNNITRPFLDDYAHKNKIKEKLTEFWNYPKQFAPHRHGNKYFQYRNSGLQNQSVLFVKDSLDEEPKIFLDPNTLSEDGTVALQGTEFSEDGLTFAYGLSSSGCDWIEIKFRDVKTGKDYDETLKKIKFSPMTWMHDNKGFFYGGYLHQSGKVDGSETKTAEYQKLYYHKLGTNQSDDIMVVEFDDHQLRMGAHVSHCGDYLVVTPIKGCKDNLLYFAKFSNDRKISGKLNLTPVITELDAVYEYITNIGSKFMFLTNKNAPNYRIVVIDFDNLQGEPGWSNLIPEHPKDVLDWAHVINKTMLVVCYLRDVKNVMIIYDLRTGNKIYDFKLDVGTISAITGKPDHNEMFYSFCSFLTPSKIYKVIFDGDNIKETMIHETKVGDFDASKYETKQVFYKSKDGTEIPMFIVNKKGAVKDGSKPCLLYGYGGFNINLTPSFGVSRLIFINNFDGIFALANIRGGGEYGDAWHNAGRFGNKQNCFDDFQCAAQYLVKEQYTSVNKLTIQGGSNGGLLVAACINQAPQLFGAAICQVGVLDMLRYHKFTIGYAWKSDYGCSEKEEQFKYIYKYSPLHNIHEPQEESQQYPATLLLTADHDDRVVPLHSLKFIAELQYKAGSSCFQKNPLLIRIETKAGHGAGKPTSKVIDEIVDYFTFISKTLNLKFLE</sequence>
<evidence type="ECO:0000256" key="6">
    <source>
        <dbReference type="ARBA" id="ARBA00022825"/>
    </source>
</evidence>
<feature type="domain" description="Peptidase S9 prolyl oligopeptidase catalytic" evidence="9">
    <location>
        <begin position="611"/>
        <end position="832"/>
    </location>
</feature>
<evidence type="ECO:0000259" key="10">
    <source>
        <dbReference type="Pfam" id="PF02897"/>
    </source>
</evidence>
<dbReference type="GO" id="GO:0006508">
    <property type="term" value="P:proteolysis"/>
    <property type="evidence" value="ECO:0007669"/>
    <property type="project" value="UniProtKB-KW"/>
</dbReference>
<evidence type="ECO:0000256" key="1">
    <source>
        <dbReference type="ARBA" id="ARBA00001070"/>
    </source>
</evidence>
<evidence type="ECO:0000313" key="12">
    <source>
        <dbReference type="Proteomes" id="UP001153712"/>
    </source>
</evidence>
<accession>A0A9N9XIG4</accession>
<gene>
    <name evidence="11" type="ORF">PHYEVI_LOCUS1610</name>
</gene>
<evidence type="ECO:0000256" key="8">
    <source>
        <dbReference type="SAM" id="MobiDB-lite"/>
    </source>
</evidence>
<proteinExistence type="inferred from homology"/>
<dbReference type="PANTHER" id="PTHR42881">
    <property type="entry name" value="PROLYL ENDOPEPTIDASE"/>
    <property type="match status" value="1"/>
</dbReference>
<evidence type="ECO:0000256" key="2">
    <source>
        <dbReference type="ARBA" id="ARBA00005228"/>
    </source>
</evidence>
<dbReference type="Gene3D" id="2.130.10.120">
    <property type="entry name" value="Prolyl oligopeptidase, N-terminal domain"/>
    <property type="match status" value="1"/>
</dbReference>
<dbReference type="FunFam" id="2.130.10.120:FF:000001">
    <property type="entry name" value="Prolyl endopeptidase"/>
    <property type="match status" value="1"/>
</dbReference>
<dbReference type="OrthoDB" id="248387at2759"/>
<dbReference type="InterPro" id="IPR001375">
    <property type="entry name" value="Peptidase_S9_cat"/>
</dbReference>
<organism evidence="11 12">
    <name type="scientific">Phyllotreta striolata</name>
    <name type="common">Striped flea beetle</name>
    <name type="synonym">Crioceris striolata</name>
    <dbReference type="NCBI Taxonomy" id="444603"/>
    <lineage>
        <taxon>Eukaryota</taxon>
        <taxon>Metazoa</taxon>
        <taxon>Ecdysozoa</taxon>
        <taxon>Arthropoda</taxon>
        <taxon>Hexapoda</taxon>
        <taxon>Insecta</taxon>
        <taxon>Pterygota</taxon>
        <taxon>Neoptera</taxon>
        <taxon>Endopterygota</taxon>
        <taxon>Coleoptera</taxon>
        <taxon>Polyphaga</taxon>
        <taxon>Cucujiformia</taxon>
        <taxon>Chrysomeloidea</taxon>
        <taxon>Chrysomelidae</taxon>
        <taxon>Galerucinae</taxon>
        <taxon>Alticini</taxon>
        <taxon>Phyllotreta</taxon>
    </lineage>
</organism>
<dbReference type="PANTHER" id="PTHR42881:SF2">
    <property type="entry name" value="PROLYL ENDOPEPTIDASE"/>
    <property type="match status" value="1"/>
</dbReference>
<dbReference type="FunFam" id="3.40.50.1820:FF:000005">
    <property type="entry name" value="Prolyl endopeptidase"/>
    <property type="match status" value="1"/>
</dbReference>
<evidence type="ECO:0000256" key="4">
    <source>
        <dbReference type="ARBA" id="ARBA00022670"/>
    </source>
</evidence>
<dbReference type="GO" id="GO:0004252">
    <property type="term" value="F:serine-type endopeptidase activity"/>
    <property type="evidence" value="ECO:0007669"/>
    <property type="project" value="UniProtKB-UniRule"/>
</dbReference>